<feature type="compositionally biased region" description="Polar residues" evidence="20">
    <location>
        <begin position="605"/>
        <end position="617"/>
    </location>
</feature>
<evidence type="ECO:0000256" key="4">
    <source>
        <dbReference type="ARBA" id="ARBA00022448"/>
    </source>
</evidence>
<dbReference type="SUPFAM" id="SSF90209">
    <property type="entry name" value="Ran binding protein zinc finger-like"/>
    <property type="match status" value="3"/>
</dbReference>
<dbReference type="InterPro" id="IPR036443">
    <property type="entry name" value="Znf_RanBP2_sf"/>
</dbReference>
<feature type="compositionally biased region" description="Polar residues" evidence="20">
    <location>
        <begin position="1202"/>
        <end position="1221"/>
    </location>
</feature>
<feature type="region of interest" description="Disordered" evidence="20">
    <location>
        <begin position="332"/>
        <end position="383"/>
    </location>
</feature>
<feature type="compositionally biased region" description="Low complexity" evidence="20">
    <location>
        <begin position="1154"/>
        <end position="1179"/>
    </location>
</feature>
<evidence type="ECO:0000256" key="9">
    <source>
        <dbReference type="ARBA" id="ARBA00022927"/>
    </source>
</evidence>
<feature type="domain" description="RanBP2-type" evidence="21">
    <location>
        <begin position="847"/>
        <end position="876"/>
    </location>
</feature>
<feature type="region of interest" description="Disordered" evidence="20">
    <location>
        <begin position="1738"/>
        <end position="1879"/>
    </location>
</feature>
<feature type="compositionally biased region" description="Polar residues" evidence="20">
    <location>
        <begin position="544"/>
        <end position="573"/>
    </location>
</feature>
<accession>A0ABM1XT08</accession>
<feature type="compositionally biased region" description="Basic and acidic residues" evidence="20">
    <location>
        <begin position="739"/>
        <end position="748"/>
    </location>
</feature>
<evidence type="ECO:0000256" key="7">
    <source>
        <dbReference type="ARBA" id="ARBA00022816"/>
    </source>
</evidence>
<feature type="region of interest" description="Disordered" evidence="20">
    <location>
        <begin position="872"/>
        <end position="895"/>
    </location>
</feature>
<feature type="compositionally biased region" description="Low complexity" evidence="20">
    <location>
        <begin position="14"/>
        <end position="31"/>
    </location>
</feature>
<dbReference type="Gene3D" id="4.10.1060.10">
    <property type="entry name" value="Zinc finger, RanBP2-type"/>
    <property type="match status" value="3"/>
</dbReference>
<feature type="region of interest" description="Disordered" evidence="20">
    <location>
        <begin position="1"/>
        <end position="156"/>
    </location>
</feature>
<dbReference type="PROSITE" id="PS50199">
    <property type="entry name" value="ZF_RANBP2_2"/>
    <property type="match status" value="3"/>
</dbReference>
<keyword evidence="7" id="KW-0509">mRNA transport</keyword>
<dbReference type="PROSITE" id="PS01358">
    <property type="entry name" value="ZF_RANBP2_1"/>
    <property type="match status" value="3"/>
</dbReference>
<keyword evidence="12" id="KW-0906">Nuclear pore complex</keyword>
<feature type="compositionally biased region" description="Acidic residues" evidence="20">
    <location>
        <begin position="131"/>
        <end position="144"/>
    </location>
</feature>
<evidence type="ECO:0000256" key="17">
    <source>
        <dbReference type="ARBA" id="ARBA00078197"/>
    </source>
</evidence>
<dbReference type="GeneID" id="109397699"/>
<feature type="region of interest" description="Disordered" evidence="20">
    <location>
        <begin position="1202"/>
        <end position="1230"/>
    </location>
</feature>
<evidence type="ECO:0000256" key="13">
    <source>
        <dbReference type="ARBA" id="ARBA00023136"/>
    </source>
</evidence>
<keyword evidence="5" id="KW-0479">Metal-binding</keyword>
<evidence type="ECO:0000256" key="10">
    <source>
        <dbReference type="ARBA" id="ARBA00023010"/>
    </source>
</evidence>
<protein>
    <recommendedName>
        <fullName evidence="16">Nuclear pore complex protein Nup153</fullName>
    </recommendedName>
    <alternativeName>
        <fullName evidence="18">153 kDa nucleoporin</fullName>
    </alternativeName>
    <alternativeName>
        <fullName evidence="17">Nucleoporin Nup153</fullName>
    </alternativeName>
</protein>
<keyword evidence="23" id="KW-1185">Reference proteome</keyword>
<comment type="similarity">
    <text evidence="15">Belongs to the NUP153 family.</text>
</comment>
<reference evidence="22" key="2">
    <citation type="submission" date="2025-05" db="UniProtKB">
        <authorList>
            <consortium name="EnsemblMetazoa"/>
        </authorList>
    </citation>
    <scope>IDENTIFICATION</scope>
    <source>
        <strain evidence="22">Foshan</strain>
    </source>
</reference>
<keyword evidence="6 19" id="KW-0863">Zinc-finger</keyword>
<name>A0ABM1XT08_AEDAL</name>
<feature type="compositionally biased region" description="Low complexity" evidence="20">
    <location>
        <begin position="78"/>
        <end position="100"/>
    </location>
</feature>
<evidence type="ECO:0000256" key="1">
    <source>
        <dbReference type="ARBA" id="ARBA00001947"/>
    </source>
</evidence>
<comment type="cofactor">
    <cofactor evidence="1">
        <name>Zn(2+)</name>
        <dbReference type="ChEBI" id="CHEBI:29105"/>
    </cofactor>
</comment>
<evidence type="ECO:0000256" key="19">
    <source>
        <dbReference type="PROSITE-ProRule" id="PRU00322"/>
    </source>
</evidence>
<sequence>MFQAHSRITRSNEASPSSSPMAAAAAASGAALNTSTDSNLDDDPNSSIMNKVRSRVSSILPDALSKWFSPAKRPRDTGSGSNEPNNSGGSGSPAGRNGNLLRRENRLRQFGFGESELADAERQQQQRNQYDPEEDDGEEEEDEDHAPPIRKKKRMEEGFNATEVDFNEDLSAVPGPSGLNISAIDRRSSLPAAASGIHLPQYYRNAFSSSTPSTSPQQQHQQALNRPLQRTSLIGHTNRVTAPYNFGVSGGLPIAEEQEANESLSVSIRQRKGIREISSRKRLNIPPMPVDRSTSEPPAPIFGRRFPLQMQQQQLQEEGSSEELREEGNLLSNGNLNESASESSSVSNLNLSQTEGHPDTGRRLSGFMGNSRSKRSRVGGSTGDLCFSSHLETEKSLFALKNSGQSGRPAFNASLYGSTTSLGSSNSSLFANSPFYNGRTMYGGASAYSSRRDARQKALRVPVQIRPSSSLSNFSSSNTSLASDTSALSNTAKRILEILNQRSGPLTEARKLGSSLSLNSTLSSSKVPGLVQARKRFNEEDLSMNRSIRMSSPRTPYSRPMSATGSSSSSINKPLSTELQIPTMSQLLQMKRLQTNTESARRMATESSGSTILNEPTQYKLPSAESDDTNNNVKHTSKMRNKLHRIREESHTERGSNAPVPQVNLPEVQLAGLKSVPKFDIQLPVSKAVETGDKPKTVAPKATNNNNNNVYKFSSPTKLDVAGAGSSTASKSRNSFKFSDPEPLKDGKSNSSSSSSTTAPPSLKLGGFQFNPELAKPKAAVPASRSSPVKAPLPLKSGSCLDALKGSSAVPELKTGSCLDVLSKPVAPAPLGNGSASGFGSAFKLTGSNKWECDTCMVRNDQDKTKCISCETPKPGSKPEAAPAKSSFSFGSAPTPAAPATDSGFKALVAQQSAKWECSDCMTRNDSDKLKCVCCEKAKPGAAAASTPAAVPAAIKSMFSMPASSSSSDQGFKALVAQQSANKWECSACMTRNEASRSKCACCEQAKPGSTPEDAPTFSFGCTPASSSSGAKFSFGVPPSSDAAPKTGFSFGVPPANSTASAPAPASTGFTFGSVTSTTNTTSSEEKPKFSFGSGTSVAKTATPASGSGFSFGIKPAATSDTTDSPKPTEKAEPPKPAPTGGFSFGSKPAPLVASKTSEAVTSTTTTSGFSFGSPSSVKPAEVPKTVGFSFGKPAETTIAVSATASPIAKPTTSSSDTPTEQPKKPTVSFGSLAAGATTTASSSTFGASSAASPASSFSFGSAATKSTESKPTPIVGSGMFGFGSPKSAASSSTSTVASTAESKPTGFSTGAAAAATSSNVPIFGGAQKPTGPSITPTFSFGATAGSTAASTTASSSPAASTFSFGSTSSKPAETSTTTSTVTASTPAAPSFVFGQSGQSANKVMPSFGTAAAAATAASSSDKPTFGTFGAAAAAAPATNTGTPSTGIFGSSTTTGSSGFGFTAAAASATTPKPAETSTSSSAFTFGASKSNTSLASGAAPVFGSPAAASASTPIFGSPSTNTPTFGSFGAAAGSSGASAPAFGSSTFGAASSPARTGSTTGSIFGQQSTAAGATAPAFGSASSASTTAPVFGAATPAFGASSPFGASSAASAPTGDEPQAKKLFEFGSGSATANSAPAAAPFQFGSSSNNNNNNDNTAKPFSFSANSAPSFNFTAGSNVGQTSAPFTFGSSQPVAPVASGGMFSFGAATGAGPAGAPAPLGSGLGGMADRHKYTWSNTAAGRPEENPRHKTYHATVGARRPPQAAAASKNAANPTVTTTRTKHPNLVWTKDGQNSNSSSSSNNPTRTTTTIMTSTNNNNSNTAGTAEAMLPPPPPPPGSQNYDKSRFRYVSPELKRKMTSTSGTRQSEPEREPDHTMS</sequence>
<dbReference type="Proteomes" id="UP000069940">
    <property type="component" value="Unassembled WGS sequence"/>
</dbReference>
<dbReference type="PANTHER" id="PTHR23193">
    <property type="entry name" value="NUCLEAR PORE COMPLEX PROTEIN NUP"/>
    <property type="match status" value="1"/>
</dbReference>
<keyword evidence="11" id="KW-0238">DNA-binding</keyword>
<feature type="region of interest" description="Disordered" evidence="20">
    <location>
        <begin position="1643"/>
        <end position="1662"/>
    </location>
</feature>
<evidence type="ECO:0000256" key="11">
    <source>
        <dbReference type="ARBA" id="ARBA00023125"/>
    </source>
</evidence>
<dbReference type="SMART" id="SM00547">
    <property type="entry name" value="ZnF_RBZ"/>
    <property type="match status" value="3"/>
</dbReference>
<evidence type="ECO:0000256" key="3">
    <source>
        <dbReference type="ARBA" id="ARBA00004567"/>
    </source>
</evidence>
<feature type="compositionally biased region" description="Low complexity" evidence="20">
    <location>
        <begin position="886"/>
        <end position="895"/>
    </location>
</feature>
<evidence type="ECO:0000313" key="23">
    <source>
        <dbReference type="Proteomes" id="UP000069940"/>
    </source>
</evidence>
<dbReference type="InterPro" id="IPR026054">
    <property type="entry name" value="Nucleoporin"/>
</dbReference>
<feature type="compositionally biased region" description="Low complexity" evidence="20">
    <location>
        <begin position="1795"/>
        <end position="1823"/>
    </location>
</feature>
<keyword evidence="14" id="KW-0539">Nucleus</keyword>
<dbReference type="RefSeq" id="XP_062701176.1">
    <property type="nucleotide sequence ID" value="XM_062845192.1"/>
</dbReference>
<comment type="subcellular location">
    <subcellularLocation>
        <location evidence="2">Nucleus membrane</location>
    </subcellularLocation>
    <subcellularLocation>
        <location evidence="3">Nucleus</location>
        <location evidence="3">Nuclear pore complex</location>
    </subcellularLocation>
</comment>
<feature type="domain" description="RanBP2-type" evidence="21">
    <location>
        <begin position="980"/>
        <end position="1009"/>
    </location>
</feature>
<feature type="region of interest" description="Disordered" evidence="20">
    <location>
        <begin position="692"/>
        <end position="769"/>
    </location>
</feature>
<feature type="compositionally biased region" description="Polar residues" evidence="20">
    <location>
        <begin position="1093"/>
        <end position="1109"/>
    </location>
</feature>
<feature type="domain" description="RanBP2-type" evidence="21">
    <location>
        <begin position="912"/>
        <end position="941"/>
    </location>
</feature>
<feature type="compositionally biased region" description="Basic and acidic residues" evidence="20">
    <location>
        <begin position="1868"/>
        <end position="1879"/>
    </location>
</feature>
<feature type="compositionally biased region" description="Low complexity" evidence="20">
    <location>
        <begin position="1765"/>
        <end position="1774"/>
    </location>
</feature>
<evidence type="ECO:0000259" key="21">
    <source>
        <dbReference type="PROSITE" id="PS50199"/>
    </source>
</evidence>
<evidence type="ECO:0000313" key="22">
    <source>
        <dbReference type="EnsemblMetazoa" id="AALFPA23_002570.P2469"/>
    </source>
</evidence>
<evidence type="ECO:0000256" key="20">
    <source>
        <dbReference type="SAM" id="MobiDB-lite"/>
    </source>
</evidence>
<evidence type="ECO:0000256" key="8">
    <source>
        <dbReference type="ARBA" id="ARBA00022833"/>
    </source>
</evidence>
<keyword evidence="10" id="KW-0811">Translocation</keyword>
<keyword evidence="9" id="KW-0653">Protein transport</keyword>
<dbReference type="EnsemblMetazoa" id="AALFPA23_002570.R2469">
    <property type="protein sequence ID" value="AALFPA23_002570.P2469"/>
    <property type="gene ID" value="AALFPA23_002570"/>
</dbReference>
<feature type="compositionally biased region" description="Polar residues" evidence="20">
    <location>
        <begin position="725"/>
        <end position="737"/>
    </location>
</feature>
<keyword evidence="13" id="KW-0472">Membrane</keyword>
<feature type="region of interest" description="Disordered" evidence="20">
    <location>
        <begin position="604"/>
        <end position="641"/>
    </location>
</feature>
<evidence type="ECO:0000256" key="12">
    <source>
        <dbReference type="ARBA" id="ARBA00023132"/>
    </source>
</evidence>
<feature type="region of interest" description="Disordered" evidence="20">
    <location>
        <begin position="1076"/>
        <end position="1179"/>
    </location>
</feature>
<keyword evidence="4" id="KW-0813">Transport</keyword>
<evidence type="ECO:0000256" key="6">
    <source>
        <dbReference type="ARBA" id="ARBA00022771"/>
    </source>
</evidence>
<dbReference type="PANTHER" id="PTHR23193:SF23">
    <property type="entry name" value="NUCLEAR PORE COMPLEX PROTEIN NUP153"/>
    <property type="match status" value="1"/>
</dbReference>
<evidence type="ECO:0000256" key="15">
    <source>
        <dbReference type="ARBA" id="ARBA00060842"/>
    </source>
</evidence>
<proteinExistence type="inferred from homology"/>
<feature type="region of interest" description="Disordered" evidence="20">
    <location>
        <begin position="1350"/>
        <end position="1389"/>
    </location>
</feature>
<evidence type="ECO:0000256" key="18">
    <source>
        <dbReference type="ARBA" id="ARBA00079437"/>
    </source>
</evidence>
<evidence type="ECO:0000256" key="16">
    <source>
        <dbReference type="ARBA" id="ARBA00068609"/>
    </source>
</evidence>
<reference evidence="23" key="1">
    <citation type="journal article" date="2015" name="Proc. Natl. Acad. Sci. U.S.A.">
        <title>Genome sequence of the Asian Tiger mosquito, Aedes albopictus, reveals insights into its biology, genetics, and evolution.</title>
        <authorList>
            <person name="Chen X.G."/>
            <person name="Jiang X."/>
            <person name="Gu J."/>
            <person name="Xu M."/>
            <person name="Wu Y."/>
            <person name="Deng Y."/>
            <person name="Zhang C."/>
            <person name="Bonizzoni M."/>
            <person name="Dermauw W."/>
            <person name="Vontas J."/>
            <person name="Armbruster P."/>
            <person name="Huang X."/>
            <person name="Yang Y."/>
            <person name="Zhang H."/>
            <person name="He W."/>
            <person name="Peng H."/>
            <person name="Liu Y."/>
            <person name="Wu K."/>
            <person name="Chen J."/>
            <person name="Lirakis M."/>
            <person name="Topalis P."/>
            <person name="Van Leeuwen T."/>
            <person name="Hall A.B."/>
            <person name="Jiang X."/>
            <person name="Thorpe C."/>
            <person name="Mueller R.L."/>
            <person name="Sun C."/>
            <person name="Waterhouse R.M."/>
            <person name="Yan G."/>
            <person name="Tu Z.J."/>
            <person name="Fang X."/>
            <person name="James A.A."/>
        </authorList>
    </citation>
    <scope>NUCLEOTIDE SEQUENCE [LARGE SCALE GENOMIC DNA]</scope>
    <source>
        <strain evidence="23">Foshan</strain>
    </source>
</reference>
<evidence type="ECO:0000256" key="14">
    <source>
        <dbReference type="ARBA" id="ARBA00023242"/>
    </source>
</evidence>
<evidence type="ECO:0000256" key="2">
    <source>
        <dbReference type="ARBA" id="ARBA00004126"/>
    </source>
</evidence>
<organism evidence="22 23">
    <name type="scientific">Aedes albopictus</name>
    <name type="common">Asian tiger mosquito</name>
    <name type="synonym">Stegomyia albopicta</name>
    <dbReference type="NCBI Taxonomy" id="7160"/>
    <lineage>
        <taxon>Eukaryota</taxon>
        <taxon>Metazoa</taxon>
        <taxon>Ecdysozoa</taxon>
        <taxon>Arthropoda</taxon>
        <taxon>Hexapoda</taxon>
        <taxon>Insecta</taxon>
        <taxon>Pterygota</taxon>
        <taxon>Neoptera</taxon>
        <taxon>Endopterygota</taxon>
        <taxon>Diptera</taxon>
        <taxon>Nematocera</taxon>
        <taxon>Culicoidea</taxon>
        <taxon>Culicidae</taxon>
        <taxon>Culicinae</taxon>
        <taxon>Aedini</taxon>
        <taxon>Aedes</taxon>
        <taxon>Stegomyia</taxon>
    </lineage>
</organism>
<feature type="region of interest" description="Disordered" evidence="20">
    <location>
        <begin position="541"/>
        <end position="573"/>
    </location>
</feature>
<dbReference type="InterPro" id="IPR001876">
    <property type="entry name" value="Znf_RanBP2"/>
</dbReference>
<dbReference type="Pfam" id="PF00641">
    <property type="entry name" value="Zn_ribbon_RanBP"/>
    <property type="match status" value="2"/>
</dbReference>
<keyword evidence="8" id="KW-0862">Zinc</keyword>
<evidence type="ECO:0000256" key="5">
    <source>
        <dbReference type="ARBA" id="ARBA00022723"/>
    </source>
</evidence>
<feature type="compositionally biased region" description="Low complexity" evidence="20">
    <location>
        <begin position="332"/>
        <end position="353"/>
    </location>
</feature>